<sequence>MDKGLLKAVSENMPYVEARRCARHIYSRFEKNRTRSGKWEVEWNGADEHEVYIANVESGTRHSYAQRLYLKAYEHLLKAVKGHEFWPNEGEEVMPPAVKIVRGRRQTERRREEMEGPKGNGMPTIGRKMKCGICRKPGQNRSKCPSNHLQMGAASNDPPRQASSSQPNPATAKKQGKKPMHMVFECITPL</sequence>
<comment type="caution">
    <text evidence="2">The sequence shown here is derived from an EMBL/GenBank/DDBJ whole genome shotgun (WGS) entry which is preliminary data.</text>
</comment>
<keyword evidence="3" id="KW-1185">Reference proteome</keyword>
<dbReference type="AlphaFoldDB" id="A0A1R3I3E3"/>
<gene>
    <name evidence="2" type="ORF">COLO4_25340</name>
</gene>
<proteinExistence type="predicted"/>
<feature type="region of interest" description="Disordered" evidence="1">
    <location>
        <begin position="103"/>
        <end position="190"/>
    </location>
</feature>
<dbReference type="Proteomes" id="UP000187203">
    <property type="component" value="Unassembled WGS sequence"/>
</dbReference>
<protein>
    <submittedName>
        <fullName evidence="2">Uncharacterized protein</fullName>
    </submittedName>
</protein>
<reference evidence="3" key="1">
    <citation type="submission" date="2013-09" db="EMBL/GenBank/DDBJ databases">
        <title>Corchorus olitorius genome sequencing.</title>
        <authorList>
            <person name="Alam M."/>
            <person name="Haque M.S."/>
            <person name="Islam M.S."/>
            <person name="Emdad E.M."/>
            <person name="Islam M.M."/>
            <person name="Ahmed B."/>
            <person name="Halim A."/>
            <person name="Hossen Q.M.M."/>
            <person name="Hossain M.Z."/>
            <person name="Ahmed R."/>
            <person name="Khan M.M."/>
            <person name="Islam R."/>
            <person name="Rashid M.M."/>
            <person name="Khan S.A."/>
            <person name="Rahman M.S."/>
            <person name="Alam M."/>
            <person name="Yahiya A.S."/>
            <person name="Khan M.S."/>
            <person name="Azam M.S."/>
            <person name="Haque T."/>
            <person name="Lashkar M.Z.H."/>
            <person name="Akhand A.I."/>
            <person name="Morshed G."/>
            <person name="Roy S."/>
            <person name="Uddin K.S."/>
            <person name="Rabeya T."/>
            <person name="Hossain A.S."/>
            <person name="Chowdhury A."/>
            <person name="Snigdha A.R."/>
            <person name="Mortoza M.S."/>
            <person name="Matin S.A."/>
            <person name="Hoque S.M.E."/>
            <person name="Islam M.K."/>
            <person name="Roy D.K."/>
            <person name="Haider R."/>
            <person name="Moosa M.M."/>
            <person name="Elias S.M."/>
            <person name="Hasan A.M."/>
            <person name="Jahan S."/>
            <person name="Shafiuddin M."/>
            <person name="Mahmood N."/>
            <person name="Shommy N.S."/>
        </authorList>
    </citation>
    <scope>NUCLEOTIDE SEQUENCE [LARGE SCALE GENOMIC DNA]</scope>
    <source>
        <strain evidence="3">cv. O-4</strain>
    </source>
</reference>
<name>A0A1R3I3E3_9ROSI</name>
<evidence type="ECO:0000313" key="3">
    <source>
        <dbReference type="Proteomes" id="UP000187203"/>
    </source>
</evidence>
<evidence type="ECO:0000313" key="2">
    <source>
        <dbReference type="EMBL" id="OMO77107.1"/>
    </source>
</evidence>
<accession>A0A1R3I3E3</accession>
<organism evidence="2 3">
    <name type="scientific">Corchorus olitorius</name>
    <dbReference type="NCBI Taxonomy" id="93759"/>
    <lineage>
        <taxon>Eukaryota</taxon>
        <taxon>Viridiplantae</taxon>
        <taxon>Streptophyta</taxon>
        <taxon>Embryophyta</taxon>
        <taxon>Tracheophyta</taxon>
        <taxon>Spermatophyta</taxon>
        <taxon>Magnoliopsida</taxon>
        <taxon>eudicotyledons</taxon>
        <taxon>Gunneridae</taxon>
        <taxon>Pentapetalae</taxon>
        <taxon>rosids</taxon>
        <taxon>malvids</taxon>
        <taxon>Malvales</taxon>
        <taxon>Malvaceae</taxon>
        <taxon>Grewioideae</taxon>
        <taxon>Apeibeae</taxon>
        <taxon>Corchorus</taxon>
    </lineage>
</organism>
<dbReference type="EMBL" id="AWUE01019002">
    <property type="protein sequence ID" value="OMO77107.1"/>
    <property type="molecule type" value="Genomic_DNA"/>
</dbReference>
<evidence type="ECO:0000256" key="1">
    <source>
        <dbReference type="SAM" id="MobiDB-lite"/>
    </source>
</evidence>
<feature type="compositionally biased region" description="Polar residues" evidence="1">
    <location>
        <begin position="139"/>
        <end position="149"/>
    </location>
</feature>
<feature type="compositionally biased region" description="Basic and acidic residues" evidence="1">
    <location>
        <begin position="105"/>
        <end position="116"/>
    </location>
</feature>